<dbReference type="InterPro" id="IPR013222">
    <property type="entry name" value="Glyco_hyd_98_carb-bd"/>
</dbReference>
<dbReference type="InterPro" id="IPR038637">
    <property type="entry name" value="NPCBM_sf"/>
</dbReference>
<dbReference type="InterPro" id="IPR013780">
    <property type="entry name" value="Glyco_hydro_b"/>
</dbReference>
<protein>
    <recommendedName>
        <fullName evidence="1">Glycosyl hydrolase family 98 putative carbohydrate-binding module domain-containing protein</fullName>
    </recommendedName>
</protein>
<dbReference type="EMBL" id="BAAAYL010000001">
    <property type="protein sequence ID" value="GAA3378768.1"/>
    <property type="molecule type" value="Genomic_DNA"/>
</dbReference>
<feature type="domain" description="Glycosyl hydrolase family 98 putative carbohydrate-binding module" evidence="1">
    <location>
        <begin position="240"/>
        <end position="385"/>
    </location>
</feature>
<reference evidence="3" key="1">
    <citation type="journal article" date="2019" name="Int. J. Syst. Evol. Microbiol.">
        <title>The Global Catalogue of Microorganisms (GCM) 10K type strain sequencing project: providing services to taxonomists for standard genome sequencing and annotation.</title>
        <authorList>
            <consortium name="The Broad Institute Genomics Platform"/>
            <consortium name="The Broad Institute Genome Sequencing Center for Infectious Disease"/>
            <person name="Wu L."/>
            <person name="Ma J."/>
        </authorList>
    </citation>
    <scope>NUCLEOTIDE SEQUENCE [LARGE SCALE GENOMIC DNA]</scope>
    <source>
        <strain evidence="3">JCM 9651</strain>
    </source>
</reference>
<organism evidence="2 3">
    <name type="scientific">Streptomyces sannanensis</name>
    <dbReference type="NCBI Taxonomy" id="285536"/>
    <lineage>
        <taxon>Bacteria</taxon>
        <taxon>Bacillati</taxon>
        <taxon>Actinomycetota</taxon>
        <taxon>Actinomycetes</taxon>
        <taxon>Kitasatosporales</taxon>
        <taxon>Streptomycetaceae</taxon>
        <taxon>Streptomyces</taxon>
    </lineage>
</organism>
<dbReference type="Pfam" id="PF10633">
    <property type="entry name" value="NPCBM_assoc"/>
    <property type="match status" value="1"/>
</dbReference>
<evidence type="ECO:0000313" key="3">
    <source>
        <dbReference type="Proteomes" id="UP001499990"/>
    </source>
</evidence>
<dbReference type="Gene3D" id="2.60.40.1180">
    <property type="entry name" value="Golgi alpha-mannosidase II"/>
    <property type="match status" value="1"/>
</dbReference>
<name>A0ABP6SKG0_9ACTN</name>
<dbReference type="SUPFAM" id="SSF51011">
    <property type="entry name" value="Glycosyl hydrolase domain"/>
    <property type="match status" value="1"/>
</dbReference>
<accession>A0ABP6SKG0</accession>
<dbReference type="InterPro" id="IPR041233">
    <property type="entry name" value="Melibiase_C"/>
</dbReference>
<dbReference type="InterPro" id="IPR018905">
    <property type="entry name" value="A-galactase_NEW3"/>
</dbReference>
<evidence type="ECO:0000313" key="2">
    <source>
        <dbReference type="EMBL" id="GAA3378768.1"/>
    </source>
</evidence>
<proteinExistence type="predicted"/>
<dbReference type="InterPro" id="IPR008979">
    <property type="entry name" value="Galactose-bd-like_sf"/>
</dbReference>
<comment type="caution">
    <text evidence="2">The sequence shown here is derived from an EMBL/GenBank/DDBJ whole genome shotgun (WGS) entry which is preliminary data.</text>
</comment>
<dbReference type="Gene3D" id="2.60.120.1060">
    <property type="entry name" value="NPCBM/NEW2 domain"/>
    <property type="match status" value="1"/>
</dbReference>
<dbReference type="Pfam" id="PF17801">
    <property type="entry name" value="Melibiase_C"/>
    <property type="match status" value="1"/>
</dbReference>
<dbReference type="Proteomes" id="UP001499990">
    <property type="component" value="Unassembled WGS sequence"/>
</dbReference>
<dbReference type="SUPFAM" id="SSF49785">
    <property type="entry name" value="Galactose-binding domain-like"/>
    <property type="match status" value="1"/>
</dbReference>
<sequence length="385" mass="39458">MTRPCPFLCSSTLTGYGVRPRGGAHADVLVELGFEAGGLLLQPDRDVAGLVALGAGRAVALFNETGSAQRITTTARAAGLPGADAYAVRDLWQHTTTNTAGTLSATVPAHGTVLLRVSVDDKWASYPPAVEATLDVNPLLEAGRTAKLTTTVTDLGRTPARDLSVKLTGPAGWRIKAATPRAAKAVPTGTSLATTWRLTAPAGTPTGAYPLTLTADYRSPQGVAARSVLPVRAHVVTAPPAGTSYLSDRPWLAATNGWGPVERDTSNGESGAGDGRPLTIGGTVFAKGLGAHAQSDVEFYTGGACTTVSAMVGLDDESGTRGSVAFEIWADGRKAASTDVLTNAAPAQALTADVTGARTVRLVITDGGDGIDYDHADWADAKLSC</sequence>
<dbReference type="Pfam" id="PF08305">
    <property type="entry name" value="NPCBM"/>
    <property type="match status" value="1"/>
</dbReference>
<dbReference type="SMART" id="SM00776">
    <property type="entry name" value="NPCBM"/>
    <property type="match status" value="1"/>
</dbReference>
<evidence type="ECO:0000259" key="1">
    <source>
        <dbReference type="SMART" id="SM00776"/>
    </source>
</evidence>
<gene>
    <name evidence="2" type="ORF">GCM10020367_59620</name>
</gene>
<keyword evidence="3" id="KW-1185">Reference proteome</keyword>